<evidence type="ECO:0000313" key="2">
    <source>
        <dbReference type="EnsemblPlants" id="EMT33412"/>
    </source>
</evidence>
<accession>N1R5A8</accession>
<dbReference type="EnsemblPlants" id="EMT33412">
    <property type="protein sequence ID" value="EMT33412"/>
    <property type="gene ID" value="F775_01045"/>
</dbReference>
<dbReference type="AlphaFoldDB" id="N1R5A8"/>
<evidence type="ECO:0008006" key="3">
    <source>
        <dbReference type="Google" id="ProtNLM"/>
    </source>
</evidence>
<reference evidence="2" key="1">
    <citation type="submission" date="2015-06" db="UniProtKB">
        <authorList>
            <consortium name="EnsemblPlants"/>
        </authorList>
    </citation>
    <scope>IDENTIFICATION</scope>
</reference>
<sequence>MKMYDYINRVVITVPLSVYEDPWARWWVRLVRWARPGVPEPPHIRPIFELDKGVPNRLMHQGPWLFRGLMVSIEEYDGKGKPDKVCGIMGHVLEECGDGIHGPDEIEYGEWMKATRHSLPSNQSFSRGSSNNWNNNSTQRGRDRARGGGHGTQQGDHAAAANVSMREGAAYVSKKRNSQEAGLQDDDDLHDTIESPAKDAANEGKEQKSSSVARKLDLTDEAPQKTVDPLAVLVDHIPTSVSGSNIQIPPPPPEYKTSRERKRLKNGEAPNKMANSTRASAGSHEERREAQ</sequence>
<evidence type="ECO:0000256" key="1">
    <source>
        <dbReference type="SAM" id="MobiDB-lite"/>
    </source>
</evidence>
<name>N1R5A8_AEGTA</name>
<feature type="compositionally biased region" description="Basic and acidic residues" evidence="1">
    <location>
        <begin position="190"/>
        <end position="218"/>
    </location>
</feature>
<feature type="region of interest" description="Disordered" evidence="1">
    <location>
        <begin position="119"/>
        <end position="291"/>
    </location>
</feature>
<proteinExistence type="predicted"/>
<organism evidence="2">
    <name type="scientific">Aegilops tauschii</name>
    <name type="common">Tausch's goatgrass</name>
    <name type="synonym">Aegilops squarrosa</name>
    <dbReference type="NCBI Taxonomy" id="37682"/>
    <lineage>
        <taxon>Eukaryota</taxon>
        <taxon>Viridiplantae</taxon>
        <taxon>Streptophyta</taxon>
        <taxon>Embryophyta</taxon>
        <taxon>Tracheophyta</taxon>
        <taxon>Spermatophyta</taxon>
        <taxon>Magnoliopsida</taxon>
        <taxon>Liliopsida</taxon>
        <taxon>Poales</taxon>
        <taxon>Poaceae</taxon>
        <taxon>BOP clade</taxon>
        <taxon>Pooideae</taxon>
        <taxon>Triticodae</taxon>
        <taxon>Triticeae</taxon>
        <taxon>Triticinae</taxon>
        <taxon>Aegilops</taxon>
    </lineage>
</organism>
<feature type="compositionally biased region" description="Low complexity" evidence="1">
    <location>
        <begin position="124"/>
        <end position="137"/>
    </location>
</feature>
<protein>
    <recommendedName>
        <fullName evidence="3">DUF4283 domain-containing protein</fullName>
    </recommendedName>
</protein>